<dbReference type="EMBL" id="QGGU01000005">
    <property type="protein sequence ID" value="PWK51731.1"/>
    <property type="molecule type" value="Genomic_DNA"/>
</dbReference>
<evidence type="ECO:0000256" key="2">
    <source>
        <dbReference type="ARBA" id="ARBA00022723"/>
    </source>
</evidence>
<keyword evidence="2" id="KW-0479">Metal-binding</keyword>
<evidence type="ECO:0000313" key="5">
    <source>
        <dbReference type="EMBL" id="PWK51731.1"/>
    </source>
</evidence>
<evidence type="ECO:0000256" key="4">
    <source>
        <dbReference type="SAM" id="MobiDB-lite"/>
    </source>
</evidence>
<keyword evidence="6" id="KW-1185">Reference proteome</keyword>
<organism evidence="5 6">
    <name type="scientific">Pleionea mediterranea</name>
    <dbReference type="NCBI Taxonomy" id="523701"/>
    <lineage>
        <taxon>Bacteria</taxon>
        <taxon>Pseudomonadati</taxon>
        <taxon>Pseudomonadota</taxon>
        <taxon>Gammaproteobacteria</taxon>
        <taxon>Oceanospirillales</taxon>
        <taxon>Pleioneaceae</taxon>
        <taxon>Pleionea</taxon>
    </lineage>
</organism>
<gene>
    <name evidence="5" type="ORF">C8D97_10546</name>
</gene>
<reference evidence="5 6" key="1">
    <citation type="submission" date="2018-05" db="EMBL/GenBank/DDBJ databases">
        <title>Genomic Encyclopedia of Type Strains, Phase IV (KMG-IV): sequencing the most valuable type-strain genomes for metagenomic binning, comparative biology and taxonomic classification.</title>
        <authorList>
            <person name="Goeker M."/>
        </authorList>
    </citation>
    <scope>NUCLEOTIDE SEQUENCE [LARGE SCALE GENOMIC DNA]</scope>
    <source>
        <strain evidence="5 6">DSM 25350</strain>
    </source>
</reference>
<comment type="similarity">
    <text evidence="1">Belongs to the hemerythrin family.</text>
</comment>
<sequence length="158" mass="18295">MKLDLDNISYQRPDNSSEMSDSISSPNDRALSINEGIKEFRREYSAFLSLRNRVMAGNGKSLSPEKISSYIVELEKIALTHFSTQEPFIHQYDRQAKAHLHDHEILLSMIKNLEVNQKVFQLDSSDELLELIDAFNNEHYKKYDHPLSKILLKQLSIS</sequence>
<dbReference type="InterPro" id="IPR035938">
    <property type="entry name" value="Hemerythrin-like_sf"/>
</dbReference>
<protein>
    <recommendedName>
        <fullName evidence="7">Hemerythrin HHE cation binding domain-containing protein</fullName>
    </recommendedName>
</protein>
<feature type="region of interest" description="Disordered" evidence="4">
    <location>
        <begin position="1"/>
        <end position="28"/>
    </location>
</feature>
<evidence type="ECO:0008006" key="7">
    <source>
        <dbReference type="Google" id="ProtNLM"/>
    </source>
</evidence>
<comment type="caution">
    <text evidence="5">The sequence shown here is derived from an EMBL/GenBank/DDBJ whole genome shotgun (WGS) entry which is preliminary data.</text>
</comment>
<feature type="compositionally biased region" description="Low complexity" evidence="4">
    <location>
        <begin position="16"/>
        <end position="25"/>
    </location>
</feature>
<dbReference type="Gene3D" id="1.20.120.50">
    <property type="entry name" value="Hemerythrin-like"/>
    <property type="match status" value="1"/>
</dbReference>
<evidence type="ECO:0000313" key="6">
    <source>
        <dbReference type="Proteomes" id="UP000245790"/>
    </source>
</evidence>
<evidence type="ECO:0000256" key="1">
    <source>
        <dbReference type="ARBA" id="ARBA00010587"/>
    </source>
</evidence>
<dbReference type="Proteomes" id="UP000245790">
    <property type="component" value="Unassembled WGS sequence"/>
</dbReference>
<name>A0A316FSK0_9GAMM</name>
<dbReference type="RefSeq" id="WP_109763128.1">
    <property type="nucleotide sequence ID" value="NZ_QGGU01000005.1"/>
</dbReference>
<dbReference type="GO" id="GO:0046872">
    <property type="term" value="F:metal ion binding"/>
    <property type="evidence" value="ECO:0007669"/>
    <property type="project" value="UniProtKB-KW"/>
</dbReference>
<accession>A0A316FSK0</accession>
<dbReference type="SUPFAM" id="SSF47188">
    <property type="entry name" value="Hemerythrin-like"/>
    <property type="match status" value="1"/>
</dbReference>
<proteinExistence type="inferred from homology"/>
<dbReference type="AlphaFoldDB" id="A0A316FSK0"/>
<evidence type="ECO:0000256" key="3">
    <source>
        <dbReference type="ARBA" id="ARBA00023004"/>
    </source>
</evidence>
<keyword evidence="3" id="KW-0408">Iron</keyword>